<feature type="compositionally biased region" description="Low complexity" evidence="1">
    <location>
        <begin position="555"/>
        <end position="567"/>
    </location>
</feature>
<feature type="region of interest" description="Disordered" evidence="1">
    <location>
        <begin position="298"/>
        <end position="334"/>
    </location>
</feature>
<evidence type="ECO:0000313" key="2">
    <source>
        <dbReference type="EMBL" id="CAE0547157.1"/>
    </source>
</evidence>
<feature type="region of interest" description="Disordered" evidence="1">
    <location>
        <begin position="350"/>
        <end position="404"/>
    </location>
</feature>
<proteinExistence type="predicted"/>
<dbReference type="EMBL" id="HBIR01021089">
    <property type="protein sequence ID" value="CAE0547168.1"/>
    <property type="molecule type" value="Transcribed_RNA"/>
</dbReference>
<feature type="region of interest" description="Disordered" evidence="1">
    <location>
        <begin position="555"/>
        <end position="625"/>
    </location>
</feature>
<feature type="compositionally biased region" description="Basic and acidic residues" evidence="1">
    <location>
        <begin position="373"/>
        <end position="395"/>
    </location>
</feature>
<organism evidence="2">
    <name type="scientific">Emiliania huxleyi</name>
    <name type="common">Coccolithophore</name>
    <name type="synonym">Pontosphaera huxleyi</name>
    <dbReference type="NCBI Taxonomy" id="2903"/>
    <lineage>
        <taxon>Eukaryota</taxon>
        <taxon>Haptista</taxon>
        <taxon>Haptophyta</taxon>
        <taxon>Prymnesiophyceae</taxon>
        <taxon>Isochrysidales</taxon>
        <taxon>Noelaerhabdaceae</taxon>
        <taxon>Emiliania</taxon>
    </lineage>
</organism>
<sequence>MAALAGGSGPIDLGDAPCSRSQHANAILSHATYLLGVVHMQSRGGRPPPPRCTVLPAKCTIKENSTGVPAEQLLFACFHSDASAVLRLLLARWADGSPDEATLAQNKGLVDELREAGTRIGRSLPHERSSLTKAQWRKQALLLLKGSGGAFLQEEASGAVDVLENLCDYLLQWHDGQGEIAPEYSFEDMHTHAFAEDSVLKRILQLLWQLRDRRIDIRSRPRSSSLRTGKHPSYYKARFAVPAAASSDTSSGDDDEELPACSVAAGAGGGSGASDDSDEEEQLLRAANSLVAGRGDGAAAASAGQAGRAESPSLVDRGGDEWVRGGGSSGACGEETDREAAGLLMQMQAARGGAGDGGSAAERLDGANPTREAGPHDEARPQGETRPQDEARPQGEMRAQVSSLARSKLRHLKATRSASGPFSFFYVDFIHAVLGTGEKAVDIAAWSELGAEWRQLVQKYRTYVAGSPLLAPLLQEVPRDMRRLDHPDASKNWPYIPAAGDSDAPDDLITGAWRLRMGGTGCLTQEGFLGQSPQLFAELQGLIGDWCRDLQLPRRAASAGPPRSPARVGRAGGDDSAGGEPQTPFRTRSPRAERPTPCPAPSPSPAPAEASAAPPRPSRRAQKRDRGYRLSLSIIPLVHLLRIGSQKAAPSYARLRALLDWCDKVPLASMEMRSGLREQGFIRSQAMMDFLLKRALRRQATLQRRIAQLDVMLSIDNASFARPRKWQRLVAKMLLSQNMPYTAMGITELDARCATRPTGEPRSSQVPRYLCVTPGPYYKAAAADPCPGALTAVPVALPLPAGQAEFDALEWMEYDGTKEGAVVKWHEKTGTHLVDWDEHSLSLLTFVPKKQQLRFYLRHYLYHLALNSITFHDALTDMDGPRPEPRKMQFLEGVPGEPGEVRVAAHSGFKAHRERIYGHDGTPVVSMPCRPAEIDEVSALGNLQADLLMQQVHGHKYAPYAEAPEGDLLRPSIASDVATQTQHEANVRVLYNKIDKGTFQDASAARIGVDVLRRIKPQDETGARWHFRCIILSDAETQCFSCGGVEATKNVLGRSNFDPSLPGQAVKTKMEVAHEELSTRVRLVVRQTHRRLLNGEIQLPRVGTDAPSRTLLRAEEYIDALEETIALMNVDGEHRVQNYKCFDLYLPMFLDKACSAAGDFEGQELLTLYFLPYCDSQNNTNVVPSLCRLLTAPYERSERRNAIVAGNISLTLTRDAKRLADGDVVQERMVLLVKARIPDGVAAKHRARILEAIGGNQDLIYHVRHHQIHALPVTHASETRPTPHSPTQLRPWARLHMALLGERRSSSSVPPSTLVERKYLWRLAEFVWGVIDPERPFDPSKPSELQLYLNCHVLKLDDPPCSAEAMQVSCWQWLDPNGGPPTLTMPAALGAKLPVGTELPLGALLRYIALEPRGSDGGPYRWGVPLARRNEEDAEADSMIGTVRVCFAKPPPLDVPQSLKQQLATFCGGRTLSAPLPASLVLLELIRHDSQPWIRLRWREQQRQRQDSGTDLAQELRALLPTLTVLCTVGAEDAASACDGALAQPQGALQALLALLAAGEHEVRAAPPPVSTAHVITVALGDPPPRARRRGLDVAASSRGGWARSTAVRRRTAQADRRNIHEPPPLPPSSRGEAQPMWWLLEHESLPRARNLSGMPRLQAEDPGAVRFYNQQLDVARKLDEAEESTLTTQLQARAAQMREAVDTLAPIFLADSKATVRTEPPGKPGRPPVPRTWPAPVEGFAWAGPAFLGNPSPERSAPQVSEGDAVARWLTSVQRQHPRRHRVDFDVLLPVSRDEGGFDYSSLVGGDAAASRGEHGVSQGN</sequence>
<protein>
    <submittedName>
        <fullName evidence="2">Uncharacterized protein</fullName>
    </submittedName>
</protein>
<evidence type="ECO:0000256" key="1">
    <source>
        <dbReference type="SAM" id="MobiDB-lite"/>
    </source>
</evidence>
<feature type="region of interest" description="Disordered" evidence="1">
    <location>
        <begin position="1603"/>
        <end position="1633"/>
    </location>
</feature>
<accession>A0A6V2QHN8</accession>
<name>A0A6V2QHN8_EMIHU</name>
<evidence type="ECO:0000313" key="3">
    <source>
        <dbReference type="EMBL" id="CAE0547168.1"/>
    </source>
</evidence>
<feature type="region of interest" description="Disordered" evidence="1">
    <location>
        <begin position="245"/>
        <end position="281"/>
    </location>
</feature>
<feature type="compositionally biased region" description="Low complexity" evidence="1">
    <location>
        <begin position="298"/>
        <end position="309"/>
    </location>
</feature>
<dbReference type="EMBL" id="HBIR01021082">
    <property type="protein sequence ID" value="CAE0547157.1"/>
    <property type="molecule type" value="Transcribed_RNA"/>
</dbReference>
<reference evidence="2" key="1">
    <citation type="submission" date="2021-01" db="EMBL/GenBank/DDBJ databases">
        <authorList>
            <person name="Corre E."/>
            <person name="Pelletier E."/>
            <person name="Niang G."/>
            <person name="Scheremetjew M."/>
            <person name="Finn R."/>
            <person name="Kale V."/>
            <person name="Holt S."/>
            <person name="Cochrane G."/>
            <person name="Meng A."/>
            <person name="Brown T."/>
            <person name="Cohen L."/>
        </authorList>
    </citation>
    <scope>NUCLEOTIDE SEQUENCE</scope>
    <source>
        <strain evidence="2">379</strain>
    </source>
</reference>
<feature type="compositionally biased region" description="Pro residues" evidence="1">
    <location>
        <begin position="596"/>
        <end position="606"/>
    </location>
</feature>
<gene>
    <name evidence="2" type="ORF">EHUX00137_LOCUS16043</name>
    <name evidence="3" type="ORF">EHUX00137_LOCUS16050</name>
</gene>
<feature type="region of interest" description="Disordered" evidence="1">
    <location>
        <begin position="1800"/>
        <end position="1822"/>
    </location>
</feature>